<organism evidence="2">
    <name type="scientific">viral metagenome</name>
    <dbReference type="NCBI Taxonomy" id="1070528"/>
    <lineage>
        <taxon>unclassified sequences</taxon>
        <taxon>metagenomes</taxon>
        <taxon>organismal metagenomes</taxon>
    </lineage>
</organism>
<dbReference type="InterPro" id="IPR001173">
    <property type="entry name" value="Glyco_trans_2-like"/>
</dbReference>
<dbReference type="EMBL" id="MN739548">
    <property type="protein sequence ID" value="QHT12582.1"/>
    <property type="molecule type" value="Genomic_DNA"/>
</dbReference>
<dbReference type="AlphaFoldDB" id="A0A6C0D892"/>
<dbReference type="CDD" id="cd00761">
    <property type="entry name" value="Glyco_tranf_GTA_type"/>
    <property type="match status" value="2"/>
</dbReference>
<feature type="domain" description="Glycosyltransferase 2-like" evidence="1">
    <location>
        <begin position="18"/>
        <end position="137"/>
    </location>
</feature>
<dbReference type="SUPFAM" id="SSF53448">
    <property type="entry name" value="Nucleotide-diphospho-sugar transferases"/>
    <property type="match status" value="2"/>
</dbReference>
<proteinExistence type="predicted"/>
<accession>A0A6C0D892</accession>
<name>A0A6C0D892_9ZZZZ</name>
<reference evidence="2" key="1">
    <citation type="journal article" date="2020" name="Nature">
        <title>Giant virus diversity and host interactions through global metagenomics.</title>
        <authorList>
            <person name="Schulz F."/>
            <person name="Roux S."/>
            <person name="Paez-Espino D."/>
            <person name="Jungbluth S."/>
            <person name="Walsh D.A."/>
            <person name="Denef V.J."/>
            <person name="McMahon K.D."/>
            <person name="Konstantinidis K.T."/>
            <person name="Eloe-Fadrosh E.A."/>
            <person name="Kyrpides N.C."/>
            <person name="Woyke T."/>
        </authorList>
    </citation>
    <scope>NUCLEOTIDE SEQUENCE</scope>
    <source>
        <strain evidence="2">GVMAG-M-3300023174-130</strain>
    </source>
</reference>
<dbReference type="Pfam" id="PF00535">
    <property type="entry name" value="Glycos_transf_2"/>
    <property type="match status" value="1"/>
</dbReference>
<dbReference type="Gene3D" id="3.90.550.10">
    <property type="entry name" value="Spore Coat Polysaccharide Biosynthesis Protein SpsA, Chain A"/>
    <property type="match status" value="2"/>
</dbReference>
<dbReference type="InterPro" id="IPR029044">
    <property type="entry name" value="Nucleotide-diphossugar_trans"/>
</dbReference>
<protein>
    <recommendedName>
        <fullName evidence="1">Glycosyltransferase 2-like domain-containing protein</fullName>
    </recommendedName>
</protein>
<evidence type="ECO:0000259" key="1">
    <source>
        <dbReference type="Pfam" id="PF00535"/>
    </source>
</evidence>
<sequence>MEICNKFIIGVPYCEIYKPYFIKCLTSLESQNYNNIEIIIIVDGFSSDLKELYKFIEKKKNYTIFIFKENNGPAFSKWILIKYIKNNIHKYSYNDIFCILDGDDYIENDALRIINDLFQKKKCWITFGNAKGKFCDFVIPENYNSWLNIRKEKWIYNHLRCFKLHLLLNFVESDFKMDNKWLTKGTDRPLVYNCTEMAGFDRCVFNEKIIYNYMEHENNSYKTVDYKTKMTQINYLSNIVPKPKIIEDIHIVMCVYKRVDNFEQQINNLNNQTVSNRIVLHVINNNTENKNMHNQMLKSKNLQFRYNVYEHDNKYYGFQRFLTIRDVLLKKYILDYVIMIDDDQLFDEDWVEKMYNLRTPQRYFSWYVKKWNNYNLDYWNGSLILSHECKYNVPKELDNFHFGATCGCIIDVNIFNENTELWNIPTDLPNDVTVYNIEDLWLSYVILNHYKWKIKRTFLPEKYSFNQKNSASDAVSLWHQLKNQKTFLFNKLFTNYIKNEKNQEC</sequence>
<evidence type="ECO:0000313" key="2">
    <source>
        <dbReference type="EMBL" id="QHT12582.1"/>
    </source>
</evidence>